<feature type="compositionally biased region" description="Basic and acidic residues" evidence="1">
    <location>
        <begin position="389"/>
        <end position="406"/>
    </location>
</feature>
<name>A0AAV6IWR8_9ERIC</name>
<evidence type="ECO:0000313" key="3">
    <source>
        <dbReference type="Proteomes" id="UP000823749"/>
    </source>
</evidence>
<evidence type="ECO:0000313" key="2">
    <source>
        <dbReference type="EMBL" id="KAG5531425.1"/>
    </source>
</evidence>
<proteinExistence type="predicted"/>
<dbReference type="GO" id="GO:0071763">
    <property type="term" value="P:nuclear membrane organization"/>
    <property type="evidence" value="ECO:0007669"/>
    <property type="project" value="TreeGrafter"/>
</dbReference>
<dbReference type="PANTHER" id="PTHR33416">
    <property type="entry name" value="NUCLEAR PORE COMPLEX PROTEIN NUP1"/>
    <property type="match status" value="1"/>
</dbReference>
<feature type="compositionally biased region" description="Polar residues" evidence="1">
    <location>
        <begin position="409"/>
        <end position="421"/>
    </location>
</feature>
<gene>
    <name evidence="2" type="ORF">RHGRI_026145</name>
</gene>
<sequence length="536" mass="58689">MPSFEQRSALHVIRRPSALARVTATAVASLASFAFSRKSHEHLVALTAIYCLTAFNGSSATPLRPSAFWSGEVLMFVQAHVRGHDSIFVYEMAYFISCSETIAASRHINFREVVRIHGLPSPSFIVSISLLGSLAKCFGKLLWKTEVVNRSLGDMPRKECDRLIEIIKSRVIDGSTMEEEKDGTLGGIPNRTIGDVTPELCSKAVMEAKQWLEEKKVASSSKSGMDRGTSNFALAGDLPKRGKLPVPTELQLSEFRVQKVYSLSGGSWNIQEEIRRVRSKATEDMLKTSARIDLPSYAWERKSLDEPLLADKKDWEGGAKVHNFDLFPATGSITSALELTRNISCEEDFTSQPIFSSSAQIQDLEGIQPVEGEGHAGSNSRLPTIPDPAVEHDSRTYSADKEETELRGNPNTNGFCISGSSFGAGDDEQTLRSSHDMSPKPVGSNLDNLVNIAPMEETCELLSEASMEVPVIFETNSSAAAGGSQGSCTMQCEELSHELSQPNLEDSLVGKTSTTVEKQQGRKLSSRYNRKSRGKR</sequence>
<reference evidence="2" key="1">
    <citation type="submission" date="2020-08" db="EMBL/GenBank/DDBJ databases">
        <title>Plant Genome Project.</title>
        <authorList>
            <person name="Zhang R.-G."/>
        </authorList>
    </citation>
    <scope>NUCLEOTIDE SEQUENCE</scope>
    <source>
        <strain evidence="2">WSP0</strain>
        <tissue evidence="2">Leaf</tissue>
    </source>
</reference>
<feature type="compositionally biased region" description="Basic and acidic residues" evidence="1">
    <location>
        <begin position="429"/>
        <end position="438"/>
    </location>
</feature>
<comment type="caution">
    <text evidence="2">The sequence shown here is derived from an EMBL/GenBank/DDBJ whole genome shotgun (WGS) entry which is preliminary data.</text>
</comment>
<dbReference type="PANTHER" id="PTHR33416:SF17">
    <property type="entry name" value="PROTEIN KAKU4"/>
    <property type="match status" value="1"/>
</dbReference>
<feature type="compositionally biased region" description="Basic residues" evidence="1">
    <location>
        <begin position="524"/>
        <end position="536"/>
    </location>
</feature>
<feature type="region of interest" description="Disordered" evidence="1">
    <location>
        <begin position="499"/>
        <end position="536"/>
    </location>
</feature>
<organism evidence="2 3">
    <name type="scientific">Rhododendron griersonianum</name>
    <dbReference type="NCBI Taxonomy" id="479676"/>
    <lineage>
        <taxon>Eukaryota</taxon>
        <taxon>Viridiplantae</taxon>
        <taxon>Streptophyta</taxon>
        <taxon>Embryophyta</taxon>
        <taxon>Tracheophyta</taxon>
        <taxon>Spermatophyta</taxon>
        <taxon>Magnoliopsida</taxon>
        <taxon>eudicotyledons</taxon>
        <taxon>Gunneridae</taxon>
        <taxon>Pentapetalae</taxon>
        <taxon>asterids</taxon>
        <taxon>Ericales</taxon>
        <taxon>Ericaceae</taxon>
        <taxon>Ericoideae</taxon>
        <taxon>Rhodoreae</taxon>
        <taxon>Rhododendron</taxon>
    </lineage>
</organism>
<feature type="region of interest" description="Disordered" evidence="1">
    <location>
        <begin position="370"/>
        <end position="442"/>
    </location>
</feature>
<feature type="compositionally biased region" description="Polar residues" evidence="1">
    <location>
        <begin position="499"/>
        <end position="523"/>
    </location>
</feature>
<dbReference type="GO" id="GO:0005635">
    <property type="term" value="C:nuclear envelope"/>
    <property type="evidence" value="ECO:0007669"/>
    <property type="project" value="TreeGrafter"/>
</dbReference>
<evidence type="ECO:0000256" key="1">
    <source>
        <dbReference type="SAM" id="MobiDB-lite"/>
    </source>
</evidence>
<accession>A0AAV6IWR8</accession>
<dbReference type="EMBL" id="JACTNZ010000009">
    <property type="protein sequence ID" value="KAG5531425.1"/>
    <property type="molecule type" value="Genomic_DNA"/>
</dbReference>
<dbReference type="Proteomes" id="UP000823749">
    <property type="component" value="Chromosome 9"/>
</dbReference>
<dbReference type="AlphaFoldDB" id="A0AAV6IWR8"/>
<protein>
    <submittedName>
        <fullName evidence="2">Uncharacterized protein</fullName>
    </submittedName>
</protein>
<keyword evidence="3" id="KW-1185">Reference proteome</keyword>